<protein>
    <submittedName>
        <fullName evidence="1">Uncharacterized protein</fullName>
    </submittedName>
</protein>
<reference evidence="1 2" key="1">
    <citation type="journal article" name="Front. Microbiol.">
        <title>Sugar Metabolism of the First Thermophilic Planctomycete Thermogutta terrifontis: Comparative Genomic and Transcriptomic Approaches.</title>
        <authorList>
            <person name="Elcheninov A.G."/>
            <person name="Menzel P."/>
            <person name="Gudbergsdottir S.R."/>
            <person name="Slesarev A.I."/>
            <person name="Kadnikov V.V."/>
            <person name="Krogh A."/>
            <person name="Bonch-Osmolovskaya E.A."/>
            <person name="Peng X."/>
            <person name="Kublanov I.V."/>
        </authorList>
    </citation>
    <scope>NUCLEOTIDE SEQUENCE [LARGE SCALE GENOMIC DNA]</scope>
    <source>
        <strain evidence="1 2">R1</strain>
    </source>
</reference>
<gene>
    <name evidence="1" type="ORF">THTE_4196</name>
</gene>
<proteinExistence type="predicted"/>
<accession>A0A286RLL6</accession>
<dbReference type="AlphaFoldDB" id="A0A286RLL6"/>
<evidence type="ECO:0000313" key="1">
    <source>
        <dbReference type="EMBL" id="ASV76797.1"/>
    </source>
</evidence>
<dbReference type="Proteomes" id="UP000215086">
    <property type="component" value="Chromosome"/>
</dbReference>
<keyword evidence="2" id="KW-1185">Reference proteome</keyword>
<dbReference type="KEGG" id="ttf:THTE_4196"/>
<dbReference type="EMBL" id="CP018477">
    <property type="protein sequence ID" value="ASV76797.1"/>
    <property type="molecule type" value="Genomic_DNA"/>
</dbReference>
<evidence type="ECO:0000313" key="2">
    <source>
        <dbReference type="Proteomes" id="UP000215086"/>
    </source>
</evidence>
<sequence length="39" mass="4368">MKHGCWGFTVRAFLRTPVLGRPTQGVPVSGEQGPYFYAR</sequence>
<organism evidence="1 2">
    <name type="scientific">Thermogutta terrifontis</name>
    <dbReference type="NCBI Taxonomy" id="1331910"/>
    <lineage>
        <taxon>Bacteria</taxon>
        <taxon>Pseudomonadati</taxon>
        <taxon>Planctomycetota</taxon>
        <taxon>Planctomycetia</taxon>
        <taxon>Pirellulales</taxon>
        <taxon>Thermoguttaceae</taxon>
        <taxon>Thermogutta</taxon>
    </lineage>
</organism>
<name>A0A286RLL6_9BACT</name>